<keyword evidence="6" id="KW-1185">Reference proteome</keyword>
<dbReference type="GO" id="GO:0045719">
    <property type="term" value="P:negative regulation of glycogen biosynthetic process"/>
    <property type="evidence" value="ECO:0007669"/>
    <property type="project" value="TreeGrafter"/>
</dbReference>
<dbReference type="EMBL" id="KZ301987">
    <property type="protein sequence ID" value="PFH51477.1"/>
    <property type="molecule type" value="Genomic_DNA"/>
</dbReference>
<dbReference type="GO" id="GO:0035556">
    <property type="term" value="P:intracellular signal transduction"/>
    <property type="evidence" value="ECO:0007669"/>
    <property type="project" value="TreeGrafter"/>
</dbReference>
<dbReference type="Gene3D" id="1.10.510.10">
    <property type="entry name" value="Transferase(Phosphotransferase) domain 1"/>
    <property type="match status" value="1"/>
</dbReference>
<sequence length="333" mass="37400">MAAYHRMSGCEVAVKFIIKSKVPEHAWTEDEIFGRLPVEVIILRNIEHENIVKFIDLFEDSLYLYLVQELHGTPWTRLGQLPRCSPNPTSPTPSLSSSPSDASFPQIGPLTPTASSGAQFQEQLSCQPSPDLNIPKILRTLTSLYEHRPDIHRHASHDLFECIEQTDHKCLTEDQARHVFSQVVEAVHYLDMQGIFHRDIKDENILVDTNFKIKLIDFGSAIVTDPGRPRPFYQQFFGTAAYAASEILRQEKYQAPPAEIWTLGVLLSYLLTGTSPFATVKDAADGTLTLMNSSECGVTTTAIELLQRCLDPNPRTRATIEEVKAHPWLSKSS</sequence>
<evidence type="ECO:0000313" key="6">
    <source>
        <dbReference type="Proteomes" id="UP000242287"/>
    </source>
</evidence>
<dbReference type="InterPro" id="IPR000719">
    <property type="entry name" value="Prot_kinase_dom"/>
</dbReference>
<dbReference type="GO" id="GO:0005829">
    <property type="term" value="C:cytosol"/>
    <property type="evidence" value="ECO:0007669"/>
    <property type="project" value="TreeGrafter"/>
</dbReference>
<feature type="compositionally biased region" description="Low complexity" evidence="3">
    <location>
        <begin position="82"/>
        <end position="105"/>
    </location>
</feature>
<dbReference type="GO" id="GO:0005634">
    <property type="term" value="C:nucleus"/>
    <property type="evidence" value="ECO:0007669"/>
    <property type="project" value="TreeGrafter"/>
</dbReference>
<protein>
    <recommendedName>
        <fullName evidence="4">Protein kinase domain-containing protein</fullName>
    </recommendedName>
</protein>
<dbReference type="PROSITE" id="PS50011">
    <property type="entry name" value="PROTEIN_KINASE_DOM"/>
    <property type="match status" value="1"/>
</dbReference>
<dbReference type="STRING" id="703135.A0A2A9NT84"/>
<feature type="domain" description="Protein kinase" evidence="4">
    <location>
        <begin position="1"/>
        <end position="329"/>
    </location>
</feature>
<evidence type="ECO:0000256" key="2">
    <source>
        <dbReference type="ARBA" id="ARBA00022840"/>
    </source>
</evidence>
<dbReference type="SMART" id="SM00220">
    <property type="entry name" value="S_TKc"/>
    <property type="match status" value="1"/>
</dbReference>
<dbReference type="SUPFAM" id="SSF56112">
    <property type="entry name" value="Protein kinase-like (PK-like)"/>
    <property type="match status" value="1"/>
</dbReference>
<organism evidence="5 6">
    <name type="scientific">Amanita thiersii Skay4041</name>
    <dbReference type="NCBI Taxonomy" id="703135"/>
    <lineage>
        <taxon>Eukaryota</taxon>
        <taxon>Fungi</taxon>
        <taxon>Dikarya</taxon>
        <taxon>Basidiomycota</taxon>
        <taxon>Agaricomycotina</taxon>
        <taxon>Agaricomycetes</taxon>
        <taxon>Agaricomycetidae</taxon>
        <taxon>Agaricales</taxon>
        <taxon>Pluteineae</taxon>
        <taxon>Amanitaceae</taxon>
        <taxon>Amanita</taxon>
    </lineage>
</organism>
<dbReference type="AlphaFoldDB" id="A0A2A9NT84"/>
<dbReference type="PANTHER" id="PTHR24346">
    <property type="entry name" value="MAP/MICROTUBULE AFFINITY-REGULATING KINASE"/>
    <property type="match status" value="1"/>
</dbReference>
<reference evidence="5 6" key="1">
    <citation type="submission" date="2014-02" db="EMBL/GenBank/DDBJ databases">
        <title>Transposable element dynamics among asymbiotic and ectomycorrhizal Amanita fungi.</title>
        <authorList>
            <consortium name="DOE Joint Genome Institute"/>
            <person name="Hess J."/>
            <person name="Skrede I."/>
            <person name="Wolfe B."/>
            <person name="LaButti K."/>
            <person name="Ohm R.A."/>
            <person name="Grigoriev I.V."/>
            <person name="Pringle A."/>
        </authorList>
    </citation>
    <scope>NUCLEOTIDE SEQUENCE [LARGE SCALE GENOMIC DNA]</scope>
    <source>
        <strain evidence="5 6">SKay4041</strain>
    </source>
</reference>
<accession>A0A2A9NT84</accession>
<dbReference type="Gene3D" id="3.30.200.20">
    <property type="entry name" value="Phosphorylase Kinase, domain 1"/>
    <property type="match status" value="1"/>
</dbReference>
<dbReference type="GO" id="GO:0005524">
    <property type="term" value="F:ATP binding"/>
    <property type="evidence" value="ECO:0007669"/>
    <property type="project" value="UniProtKB-KW"/>
</dbReference>
<dbReference type="InterPro" id="IPR011009">
    <property type="entry name" value="Kinase-like_dom_sf"/>
</dbReference>
<proteinExistence type="predicted"/>
<evidence type="ECO:0000313" key="5">
    <source>
        <dbReference type="EMBL" id="PFH51477.1"/>
    </source>
</evidence>
<dbReference type="PANTHER" id="PTHR24346:SF72">
    <property type="entry name" value="CAMK PROTEIN KINASE"/>
    <property type="match status" value="1"/>
</dbReference>
<evidence type="ECO:0000256" key="3">
    <source>
        <dbReference type="SAM" id="MobiDB-lite"/>
    </source>
</evidence>
<name>A0A2A9NT84_9AGAR</name>
<dbReference type="OrthoDB" id="10252171at2759"/>
<feature type="region of interest" description="Disordered" evidence="3">
    <location>
        <begin position="78"/>
        <end position="108"/>
    </location>
</feature>
<keyword evidence="1" id="KW-0547">Nucleotide-binding</keyword>
<dbReference type="Pfam" id="PF00069">
    <property type="entry name" value="Pkinase"/>
    <property type="match status" value="1"/>
</dbReference>
<dbReference type="InterPro" id="IPR008271">
    <property type="entry name" value="Ser/Thr_kinase_AS"/>
</dbReference>
<dbReference type="GO" id="GO:0004674">
    <property type="term" value="F:protein serine/threonine kinase activity"/>
    <property type="evidence" value="ECO:0007669"/>
    <property type="project" value="TreeGrafter"/>
</dbReference>
<evidence type="ECO:0000259" key="4">
    <source>
        <dbReference type="PROSITE" id="PS50011"/>
    </source>
</evidence>
<keyword evidence="2" id="KW-0067">ATP-binding</keyword>
<dbReference type="Proteomes" id="UP000242287">
    <property type="component" value="Unassembled WGS sequence"/>
</dbReference>
<gene>
    <name evidence="5" type="ORF">AMATHDRAFT_175049</name>
</gene>
<dbReference type="PROSITE" id="PS00108">
    <property type="entry name" value="PROTEIN_KINASE_ST"/>
    <property type="match status" value="1"/>
</dbReference>
<evidence type="ECO:0000256" key="1">
    <source>
        <dbReference type="ARBA" id="ARBA00022741"/>
    </source>
</evidence>